<accession>X1GC63</accession>
<name>X1GC63_9ZZZZ</name>
<keyword evidence="1" id="KW-1133">Transmembrane helix</keyword>
<keyword evidence="1" id="KW-0472">Membrane</keyword>
<feature type="non-terminal residue" evidence="2">
    <location>
        <position position="1"/>
    </location>
</feature>
<feature type="transmembrane region" description="Helical" evidence="1">
    <location>
        <begin position="42"/>
        <end position="66"/>
    </location>
</feature>
<dbReference type="EMBL" id="BARU01016976">
    <property type="protein sequence ID" value="GAH54817.1"/>
    <property type="molecule type" value="Genomic_DNA"/>
</dbReference>
<evidence type="ECO:0000313" key="2">
    <source>
        <dbReference type="EMBL" id="GAH54817.1"/>
    </source>
</evidence>
<protein>
    <recommendedName>
        <fullName evidence="3">Glycerophosphoryl diester phosphodiesterase membrane domain-containing protein</fullName>
    </recommendedName>
</protein>
<sequence length="287" mass="32766">EGYSSNNLSNSFQYTYKRSEIALPVELQQFLFKLQNFTMKNIGLIILFAIFMIILAIAGFILYIIADGGLIGSVKNIDYGEENSLRKGFKIGSHYFWRMLGKNLLIALIVILIVLFLIFSFSIIYFLTPISQNKQYLPENVGIILFFIILFFILMIPLMVFLGILNDYSSRFIVIKNNGIIESIKNSFKLIFRNFKHTAIIALVLFTTRIIIGIISFIIFIIIGIPAALICFLLYKSGAIAFMIFVAILAMLFLILISTFINGIRQTFSSSVWTLTFLQLNKPEIHK</sequence>
<proteinExistence type="predicted"/>
<dbReference type="InterPro" id="IPR055966">
    <property type="entry name" value="DUF7544"/>
</dbReference>
<dbReference type="AlphaFoldDB" id="X1GC63"/>
<feature type="transmembrane region" description="Helical" evidence="1">
    <location>
        <begin position="140"/>
        <end position="165"/>
    </location>
</feature>
<gene>
    <name evidence="2" type="ORF">S03H2_28181</name>
</gene>
<keyword evidence="1" id="KW-0812">Transmembrane</keyword>
<feature type="transmembrane region" description="Helical" evidence="1">
    <location>
        <begin position="241"/>
        <end position="261"/>
    </location>
</feature>
<feature type="transmembrane region" description="Helical" evidence="1">
    <location>
        <begin position="104"/>
        <end position="128"/>
    </location>
</feature>
<reference evidence="2" key="1">
    <citation type="journal article" date="2014" name="Front. Microbiol.">
        <title>High frequency of phylogenetically diverse reductive dehalogenase-homologous genes in deep subseafloor sedimentary metagenomes.</title>
        <authorList>
            <person name="Kawai M."/>
            <person name="Futagami T."/>
            <person name="Toyoda A."/>
            <person name="Takaki Y."/>
            <person name="Nishi S."/>
            <person name="Hori S."/>
            <person name="Arai W."/>
            <person name="Tsubouchi T."/>
            <person name="Morono Y."/>
            <person name="Uchiyama I."/>
            <person name="Ito T."/>
            <person name="Fujiyama A."/>
            <person name="Inagaki F."/>
            <person name="Takami H."/>
        </authorList>
    </citation>
    <scope>NUCLEOTIDE SEQUENCE</scope>
    <source>
        <strain evidence="2">Expedition CK06-06</strain>
    </source>
</reference>
<dbReference type="Pfam" id="PF24400">
    <property type="entry name" value="DUF7544"/>
    <property type="match status" value="1"/>
</dbReference>
<feature type="transmembrane region" description="Helical" evidence="1">
    <location>
        <begin position="202"/>
        <end position="235"/>
    </location>
</feature>
<evidence type="ECO:0000256" key="1">
    <source>
        <dbReference type="SAM" id="Phobius"/>
    </source>
</evidence>
<organism evidence="2">
    <name type="scientific">marine sediment metagenome</name>
    <dbReference type="NCBI Taxonomy" id="412755"/>
    <lineage>
        <taxon>unclassified sequences</taxon>
        <taxon>metagenomes</taxon>
        <taxon>ecological metagenomes</taxon>
    </lineage>
</organism>
<comment type="caution">
    <text evidence="2">The sequence shown here is derived from an EMBL/GenBank/DDBJ whole genome shotgun (WGS) entry which is preliminary data.</text>
</comment>
<evidence type="ECO:0008006" key="3">
    <source>
        <dbReference type="Google" id="ProtNLM"/>
    </source>
</evidence>